<reference evidence="4" key="2">
    <citation type="submission" date="2020-04" db="EMBL/GenBank/DDBJ databases">
        <authorList>
            <consortium name="NCBI Genome Project"/>
        </authorList>
    </citation>
    <scope>NUCLEOTIDE SEQUENCE</scope>
    <source>
        <strain evidence="4">CBS 304.34</strain>
    </source>
</reference>
<dbReference type="Proteomes" id="UP000504636">
    <property type="component" value="Unplaced"/>
</dbReference>
<keyword evidence="3" id="KW-1185">Reference proteome</keyword>
<dbReference type="EMBL" id="MU003713">
    <property type="protein sequence ID" value="KAF2804442.1"/>
    <property type="molecule type" value="Genomic_DNA"/>
</dbReference>
<dbReference type="AlphaFoldDB" id="A0A6A6Y6L4"/>
<organism evidence="2">
    <name type="scientific">Mytilinidion resinicola</name>
    <dbReference type="NCBI Taxonomy" id="574789"/>
    <lineage>
        <taxon>Eukaryota</taxon>
        <taxon>Fungi</taxon>
        <taxon>Dikarya</taxon>
        <taxon>Ascomycota</taxon>
        <taxon>Pezizomycotina</taxon>
        <taxon>Dothideomycetes</taxon>
        <taxon>Pleosporomycetidae</taxon>
        <taxon>Mytilinidiales</taxon>
        <taxon>Mytilinidiaceae</taxon>
        <taxon>Mytilinidion</taxon>
    </lineage>
</organism>
<protein>
    <recommendedName>
        <fullName evidence="1">Heterokaryon incompatibility domain-containing protein</fullName>
    </recommendedName>
</protein>
<reference evidence="4" key="3">
    <citation type="submission" date="2025-04" db="UniProtKB">
        <authorList>
            <consortium name="RefSeq"/>
        </authorList>
    </citation>
    <scope>IDENTIFICATION</scope>
    <source>
        <strain evidence="4">CBS 304.34</strain>
    </source>
</reference>
<name>A0A6A6Y6L4_9PEZI</name>
<dbReference type="PANTHER" id="PTHR24148:SF64">
    <property type="entry name" value="HETEROKARYON INCOMPATIBILITY DOMAIN-CONTAINING PROTEIN"/>
    <property type="match status" value="1"/>
</dbReference>
<feature type="domain" description="Heterokaryon incompatibility" evidence="1">
    <location>
        <begin position="33"/>
        <end position="99"/>
    </location>
</feature>
<sequence>IRLLELLPAHDLNAPIRVRLKSVSLLDPSRPTYEALSYCWGDPADPGMMWCQRKGWPNLDQNLWAALFRLRLEDRKRLIWADSVCINQADDEEKSWQVSAYMVPVSGR</sequence>
<dbReference type="Pfam" id="PF06985">
    <property type="entry name" value="HET"/>
    <property type="match status" value="1"/>
</dbReference>
<evidence type="ECO:0000313" key="2">
    <source>
        <dbReference type="EMBL" id="KAF2804442.1"/>
    </source>
</evidence>
<evidence type="ECO:0000313" key="3">
    <source>
        <dbReference type="Proteomes" id="UP000504636"/>
    </source>
</evidence>
<feature type="non-terminal residue" evidence="2">
    <location>
        <position position="1"/>
    </location>
</feature>
<gene>
    <name evidence="2 4" type="ORF">BDZ99DRAFT_397927</name>
</gene>
<dbReference type="OrthoDB" id="2157530at2759"/>
<dbReference type="RefSeq" id="XP_033571406.1">
    <property type="nucleotide sequence ID" value="XM_033716070.1"/>
</dbReference>
<evidence type="ECO:0000259" key="1">
    <source>
        <dbReference type="Pfam" id="PF06985"/>
    </source>
</evidence>
<reference evidence="2 4" key="1">
    <citation type="journal article" date="2020" name="Stud. Mycol.">
        <title>101 Dothideomycetes genomes: a test case for predicting lifestyles and emergence of pathogens.</title>
        <authorList>
            <person name="Haridas S."/>
            <person name="Albert R."/>
            <person name="Binder M."/>
            <person name="Bloem J."/>
            <person name="Labutti K."/>
            <person name="Salamov A."/>
            <person name="Andreopoulos B."/>
            <person name="Baker S."/>
            <person name="Barry K."/>
            <person name="Bills G."/>
            <person name="Bluhm B."/>
            <person name="Cannon C."/>
            <person name="Castanera R."/>
            <person name="Culley D."/>
            <person name="Daum C."/>
            <person name="Ezra D."/>
            <person name="Gonzalez J."/>
            <person name="Henrissat B."/>
            <person name="Kuo A."/>
            <person name="Liang C."/>
            <person name="Lipzen A."/>
            <person name="Lutzoni F."/>
            <person name="Magnuson J."/>
            <person name="Mondo S."/>
            <person name="Nolan M."/>
            <person name="Ohm R."/>
            <person name="Pangilinan J."/>
            <person name="Park H.-J."/>
            <person name="Ramirez L."/>
            <person name="Alfaro M."/>
            <person name="Sun H."/>
            <person name="Tritt A."/>
            <person name="Yoshinaga Y."/>
            <person name="Zwiers L.-H."/>
            <person name="Turgeon B."/>
            <person name="Goodwin S."/>
            <person name="Spatafora J."/>
            <person name="Crous P."/>
            <person name="Grigoriev I."/>
        </authorList>
    </citation>
    <scope>NUCLEOTIDE SEQUENCE</scope>
    <source>
        <strain evidence="2 4">CBS 304.34</strain>
    </source>
</reference>
<proteinExistence type="predicted"/>
<dbReference type="PANTHER" id="PTHR24148">
    <property type="entry name" value="ANKYRIN REPEAT DOMAIN-CONTAINING PROTEIN 39 HOMOLOG-RELATED"/>
    <property type="match status" value="1"/>
</dbReference>
<dbReference type="InterPro" id="IPR010730">
    <property type="entry name" value="HET"/>
</dbReference>
<dbReference type="GeneID" id="54456963"/>
<evidence type="ECO:0000313" key="4">
    <source>
        <dbReference type="RefSeq" id="XP_033571406.1"/>
    </source>
</evidence>
<dbReference type="InterPro" id="IPR052895">
    <property type="entry name" value="HetReg/Transcr_Mod"/>
</dbReference>
<accession>A0A6A6Y6L4</accession>